<dbReference type="InterPro" id="IPR000725">
    <property type="entry name" value="Olfact_rcpt"/>
</dbReference>
<keyword evidence="13" id="KW-1185">Reference proteome</keyword>
<evidence type="ECO:0000313" key="13">
    <source>
        <dbReference type="Proteomes" id="UP000186698"/>
    </source>
</evidence>
<dbReference type="PaxDb" id="8355-A0A1L8H1X5"/>
<dbReference type="Gene3D" id="1.20.1070.10">
    <property type="entry name" value="Rhodopsin 7-helix transmembrane proteins"/>
    <property type="match status" value="1"/>
</dbReference>
<evidence type="ECO:0000256" key="9">
    <source>
        <dbReference type="ARBA" id="ARBA00023224"/>
    </source>
</evidence>
<keyword evidence="11" id="KW-0716">Sensory transduction</keyword>
<dbReference type="InterPro" id="IPR017452">
    <property type="entry name" value="GPCR_Rhodpsn_7TM"/>
</dbReference>
<evidence type="ECO:0000256" key="10">
    <source>
        <dbReference type="RuleBase" id="RU000688"/>
    </source>
</evidence>
<keyword evidence="9 10" id="KW-0807">Transducer</keyword>
<keyword evidence="6 10" id="KW-0297">G-protein coupled receptor</keyword>
<evidence type="ECO:0000256" key="1">
    <source>
        <dbReference type="ARBA" id="ARBA00004651"/>
    </source>
</evidence>
<feature type="transmembrane region" description="Helical" evidence="11">
    <location>
        <begin position="271"/>
        <end position="290"/>
    </location>
</feature>
<dbReference type="CDD" id="cd13954">
    <property type="entry name" value="7tmA_OR"/>
    <property type="match status" value="1"/>
</dbReference>
<dbReference type="OrthoDB" id="5967130at2759"/>
<evidence type="ECO:0000256" key="4">
    <source>
        <dbReference type="ARBA" id="ARBA00022725"/>
    </source>
</evidence>
<proteinExistence type="inferred from homology"/>
<dbReference type="InterPro" id="IPR050516">
    <property type="entry name" value="Olfactory_GPCR"/>
</dbReference>
<dbReference type="AlphaFoldDB" id="A0A1L8H1X5"/>
<feature type="domain" description="G-protein coupled receptors family 1 profile" evidence="12">
    <location>
        <begin position="39"/>
        <end position="288"/>
    </location>
</feature>
<comment type="similarity">
    <text evidence="10">Belongs to the G-protein coupled receptor 1 family.</text>
</comment>
<feature type="transmembrane region" description="Helical" evidence="11">
    <location>
        <begin position="142"/>
        <end position="161"/>
    </location>
</feature>
<dbReference type="GO" id="GO:0004984">
    <property type="term" value="F:olfactory receptor activity"/>
    <property type="evidence" value="ECO:0000318"/>
    <property type="project" value="GO_Central"/>
</dbReference>
<dbReference type="PRINTS" id="PR00245">
    <property type="entry name" value="OLFACTORYR"/>
</dbReference>
<evidence type="ECO:0000256" key="6">
    <source>
        <dbReference type="ARBA" id="ARBA00023040"/>
    </source>
</evidence>
<dbReference type="InterPro" id="IPR000276">
    <property type="entry name" value="GPCR_Rhodpsn"/>
</dbReference>
<accession>A0A1L8H1X5</accession>
<dbReference type="PROSITE" id="PS00237">
    <property type="entry name" value="G_PROTEIN_RECEP_F1_1"/>
    <property type="match status" value="1"/>
</dbReference>
<dbReference type="GeneID" id="108710325"/>
<dbReference type="SUPFAM" id="SSF81321">
    <property type="entry name" value="Family A G protein-coupled receptor-like"/>
    <property type="match status" value="1"/>
</dbReference>
<evidence type="ECO:0000256" key="5">
    <source>
        <dbReference type="ARBA" id="ARBA00022989"/>
    </source>
</evidence>
<keyword evidence="5 11" id="KW-1133">Transmembrane helix</keyword>
<name>A0A1L8H1X5_XENLA</name>
<feature type="transmembrane region" description="Helical" evidence="11">
    <location>
        <begin position="238"/>
        <end position="259"/>
    </location>
</feature>
<dbReference type="GO" id="GO:0005886">
    <property type="term" value="C:plasma membrane"/>
    <property type="evidence" value="ECO:0007669"/>
    <property type="project" value="UniProtKB-SubCell"/>
</dbReference>
<dbReference type="GO" id="GO:0005549">
    <property type="term" value="F:odorant binding"/>
    <property type="evidence" value="ECO:0000318"/>
    <property type="project" value="GO_Central"/>
</dbReference>
<dbReference type="FunFam" id="1.20.1070.10:FF:000015">
    <property type="entry name" value="Olfactory receptor"/>
    <property type="match status" value="1"/>
</dbReference>
<dbReference type="PROSITE" id="PS50262">
    <property type="entry name" value="G_PROTEIN_RECEP_F1_2"/>
    <property type="match status" value="1"/>
</dbReference>
<organism evidence="13 14">
    <name type="scientific">Xenopus laevis</name>
    <name type="common">African clawed frog</name>
    <dbReference type="NCBI Taxonomy" id="8355"/>
    <lineage>
        <taxon>Eukaryota</taxon>
        <taxon>Metazoa</taxon>
        <taxon>Chordata</taxon>
        <taxon>Craniata</taxon>
        <taxon>Vertebrata</taxon>
        <taxon>Euteleostomi</taxon>
        <taxon>Amphibia</taxon>
        <taxon>Batrachia</taxon>
        <taxon>Anura</taxon>
        <taxon>Pipoidea</taxon>
        <taxon>Pipidae</taxon>
        <taxon>Xenopodinae</taxon>
        <taxon>Xenopus</taxon>
        <taxon>Xenopus</taxon>
    </lineage>
</organism>
<keyword evidence="8 10" id="KW-0675">Receptor</keyword>
<keyword evidence="4 11" id="KW-0552">Olfaction</keyword>
<protein>
    <recommendedName>
        <fullName evidence="11">Olfactory receptor</fullName>
    </recommendedName>
</protein>
<gene>
    <name evidence="14" type="primary">LOC108710325</name>
</gene>
<reference evidence="14" key="1">
    <citation type="submission" date="2025-08" db="UniProtKB">
        <authorList>
            <consortium name="RefSeq"/>
        </authorList>
    </citation>
    <scope>IDENTIFICATION</scope>
    <source>
        <strain evidence="14">J_2021</strain>
        <tissue evidence="14">Erythrocytes</tissue>
    </source>
</reference>
<evidence type="ECO:0000259" key="12">
    <source>
        <dbReference type="PROSITE" id="PS50262"/>
    </source>
</evidence>
<evidence type="ECO:0000256" key="11">
    <source>
        <dbReference type="RuleBase" id="RU363047"/>
    </source>
</evidence>
<feature type="transmembrane region" description="Helical" evidence="11">
    <location>
        <begin position="196"/>
        <end position="217"/>
    </location>
</feature>
<keyword evidence="7 11" id="KW-0472">Membrane</keyword>
<keyword evidence="2 11" id="KW-1003">Cell membrane</keyword>
<dbReference type="RefSeq" id="XP_018106952.1">
    <property type="nucleotide sequence ID" value="XM_018251463.1"/>
</dbReference>
<dbReference type="KEGG" id="xla:108710325"/>
<keyword evidence="3 10" id="KW-0812">Transmembrane</keyword>
<dbReference type="Pfam" id="PF13853">
    <property type="entry name" value="7tm_4"/>
    <property type="match status" value="1"/>
</dbReference>
<dbReference type="Proteomes" id="UP000186698">
    <property type="component" value="Chromosome 3L"/>
</dbReference>
<evidence type="ECO:0000256" key="7">
    <source>
        <dbReference type="ARBA" id="ARBA00023136"/>
    </source>
</evidence>
<dbReference type="OMA" id="DRIACAN"/>
<dbReference type="GO" id="GO:0004930">
    <property type="term" value="F:G protein-coupled receptor activity"/>
    <property type="evidence" value="ECO:0007669"/>
    <property type="project" value="UniProtKB-KW"/>
</dbReference>
<dbReference type="PANTHER" id="PTHR26452">
    <property type="entry name" value="OLFACTORY RECEPTOR"/>
    <property type="match status" value="1"/>
</dbReference>
<evidence type="ECO:0000256" key="8">
    <source>
        <dbReference type="ARBA" id="ARBA00023170"/>
    </source>
</evidence>
<sequence>MTNQTIAVYFHISGFSVSPGKQILRFIAFLLIYLIGLMGNLILISVTLLESHLQTPMYFFLRNLAFVDICYTSVTLPKLMDIFLTGDNVVSFTPCFTQLHFFTTTGCTEVVLLTSMAYDRYVAICNPLRYSLVMNNRSCTQLVLGSWLFGFVNSLLVTIFASRLSFCGSKEIHQLFCDIKSLLKISCSDIEDFQSIIYLEVLIAGLCPFLLSLISYIKIIMSVLKVQSDEGRKKTFSTCTSHLTVLLLFYGTIFCMYIRPPSEHSENMDQFFSVLYVAVTPMLNPLIYSLRNQEVKRALKRILGIKRTSLFWEQIHFNQ</sequence>
<evidence type="ECO:0000256" key="3">
    <source>
        <dbReference type="ARBA" id="ARBA00022692"/>
    </source>
</evidence>
<dbReference type="PRINTS" id="PR00237">
    <property type="entry name" value="GPCRRHODOPSN"/>
</dbReference>
<evidence type="ECO:0000256" key="2">
    <source>
        <dbReference type="ARBA" id="ARBA00022475"/>
    </source>
</evidence>
<comment type="subcellular location">
    <subcellularLocation>
        <location evidence="1 11">Cell membrane</location>
        <topology evidence="1 11">Multi-pass membrane protein</topology>
    </subcellularLocation>
</comment>
<feature type="transmembrane region" description="Helical" evidence="11">
    <location>
        <begin position="23"/>
        <end position="49"/>
    </location>
</feature>
<evidence type="ECO:0000313" key="14">
    <source>
        <dbReference type="RefSeq" id="XP_018106952.1"/>
    </source>
</evidence>